<dbReference type="Proteomes" id="UP000193560">
    <property type="component" value="Unassembled WGS sequence"/>
</dbReference>
<protein>
    <submittedName>
        <fullName evidence="3">Uncharacterized protein</fullName>
    </submittedName>
</protein>
<feature type="region of interest" description="Disordered" evidence="1">
    <location>
        <begin position="76"/>
        <end position="120"/>
    </location>
</feature>
<gene>
    <name evidence="3" type="ORF">BCR42DRAFT_406214</name>
</gene>
<evidence type="ECO:0000256" key="1">
    <source>
        <dbReference type="SAM" id="MobiDB-lite"/>
    </source>
</evidence>
<evidence type="ECO:0000313" key="3">
    <source>
        <dbReference type="EMBL" id="ORZ22450.1"/>
    </source>
</evidence>
<feature type="region of interest" description="Disordered" evidence="1">
    <location>
        <begin position="135"/>
        <end position="196"/>
    </location>
</feature>
<evidence type="ECO:0000256" key="2">
    <source>
        <dbReference type="SAM" id="SignalP"/>
    </source>
</evidence>
<feature type="compositionally biased region" description="Gly residues" evidence="1">
    <location>
        <begin position="110"/>
        <end position="119"/>
    </location>
</feature>
<feature type="region of interest" description="Disordered" evidence="1">
    <location>
        <begin position="298"/>
        <end position="319"/>
    </location>
</feature>
<comment type="caution">
    <text evidence="3">The sequence shown here is derived from an EMBL/GenBank/DDBJ whole genome shotgun (WGS) entry which is preliminary data.</text>
</comment>
<dbReference type="EMBL" id="MCGE01000004">
    <property type="protein sequence ID" value="ORZ22450.1"/>
    <property type="molecule type" value="Genomic_DNA"/>
</dbReference>
<feature type="compositionally biased region" description="Polar residues" evidence="1">
    <location>
        <begin position="150"/>
        <end position="161"/>
    </location>
</feature>
<evidence type="ECO:0000313" key="4">
    <source>
        <dbReference type="Proteomes" id="UP000193560"/>
    </source>
</evidence>
<organism evidence="3 4">
    <name type="scientific">Absidia repens</name>
    <dbReference type="NCBI Taxonomy" id="90262"/>
    <lineage>
        <taxon>Eukaryota</taxon>
        <taxon>Fungi</taxon>
        <taxon>Fungi incertae sedis</taxon>
        <taxon>Mucoromycota</taxon>
        <taxon>Mucoromycotina</taxon>
        <taxon>Mucoromycetes</taxon>
        <taxon>Mucorales</taxon>
        <taxon>Cunninghamellaceae</taxon>
        <taxon>Absidia</taxon>
    </lineage>
</organism>
<accession>A0A1X2IUK8</accession>
<keyword evidence="2" id="KW-0732">Signal</keyword>
<keyword evidence="4" id="KW-1185">Reference proteome</keyword>
<feature type="compositionally biased region" description="Low complexity" evidence="1">
    <location>
        <begin position="187"/>
        <end position="196"/>
    </location>
</feature>
<reference evidence="3 4" key="1">
    <citation type="submission" date="2016-07" db="EMBL/GenBank/DDBJ databases">
        <title>Pervasive Adenine N6-methylation of Active Genes in Fungi.</title>
        <authorList>
            <consortium name="DOE Joint Genome Institute"/>
            <person name="Mondo S.J."/>
            <person name="Dannebaum R.O."/>
            <person name="Kuo R.C."/>
            <person name="Labutti K."/>
            <person name="Haridas S."/>
            <person name="Kuo A."/>
            <person name="Salamov A."/>
            <person name="Ahrendt S.R."/>
            <person name="Lipzen A."/>
            <person name="Sullivan W."/>
            <person name="Andreopoulos W.B."/>
            <person name="Clum A."/>
            <person name="Lindquist E."/>
            <person name="Daum C."/>
            <person name="Ramamoorthy G.K."/>
            <person name="Gryganskyi A."/>
            <person name="Culley D."/>
            <person name="Magnuson J.K."/>
            <person name="James T.Y."/>
            <person name="O'Malley M.A."/>
            <person name="Stajich J.E."/>
            <person name="Spatafora J.W."/>
            <person name="Visel A."/>
            <person name="Grigoriev I.V."/>
        </authorList>
    </citation>
    <scope>NUCLEOTIDE SEQUENCE [LARGE SCALE GENOMIC DNA]</scope>
    <source>
        <strain evidence="3 4">NRRL 1336</strain>
    </source>
</reference>
<name>A0A1X2IUK8_9FUNG</name>
<proteinExistence type="predicted"/>
<feature type="chain" id="PRO_5012733279" evidence="2">
    <location>
        <begin position="26"/>
        <end position="353"/>
    </location>
</feature>
<feature type="compositionally biased region" description="Basic and acidic residues" evidence="1">
    <location>
        <begin position="305"/>
        <end position="314"/>
    </location>
</feature>
<dbReference type="AlphaFoldDB" id="A0A1X2IUK8"/>
<sequence length="353" mass="37564">MMIQSSIITVLLVSTCFQSFTMVHAFEADDAAAFTAPFKPATDLLGSVSKVVPADGTNELVGGLVPDLKNAASGVLRKRDDDIPTDDGIPADGNGPKQSGHGVATFSDGPSGGGGGGALGLVDEGLLANLKKRYSEGNPQGETQSREPNPKANQGKASVSLINLRRRSDFADGNRGSATSDLKEDQSSSSGGHTSVSLFNLRRRNLLLGGKDAEKSTEGEPGTTISLIGKRANAGTKDRRSTLGLTGTERMYRARQGVVTDDQAKSGFMDRRDVYRRGDDHDRRIIEDYENLMKKKQEEYNEGQKLPDQDHEKTGTTSISLASLRRRLVDGVLQNLTGSLGQDGNADSGPANN</sequence>
<feature type="signal peptide" evidence="2">
    <location>
        <begin position="1"/>
        <end position="25"/>
    </location>
</feature>